<keyword evidence="5" id="KW-0479">Metal-binding</keyword>
<dbReference type="PANTHER" id="PTHR47354:SF6">
    <property type="entry name" value="NADH OXIDOREDUCTASE HCR"/>
    <property type="match status" value="1"/>
</dbReference>
<dbReference type="PANTHER" id="PTHR47354">
    <property type="entry name" value="NADH OXIDOREDUCTASE HCR"/>
    <property type="match status" value="1"/>
</dbReference>
<dbReference type="RefSeq" id="WP_077312099.1">
    <property type="nucleotide sequence ID" value="NZ_AP024887.1"/>
</dbReference>
<evidence type="ECO:0000256" key="6">
    <source>
        <dbReference type="ARBA" id="ARBA00022827"/>
    </source>
</evidence>
<evidence type="ECO:0000256" key="7">
    <source>
        <dbReference type="ARBA" id="ARBA00023002"/>
    </source>
</evidence>
<evidence type="ECO:0000256" key="1">
    <source>
        <dbReference type="ARBA" id="ARBA00001974"/>
    </source>
</evidence>
<dbReference type="AlphaFoldDB" id="A0A1R4B144"/>
<gene>
    <name evidence="13" type="primary">hcr_1</name>
    <name evidence="13" type="ORF">VPAL9027_00559</name>
</gene>
<dbReference type="Pfam" id="PF00970">
    <property type="entry name" value="FAD_binding_6"/>
    <property type="match status" value="1"/>
</dbReference>
<dbReference type="InterPro" id="IPR036010">
    <property type="entry name" value="2Fe-2S_ferredoxin-like_sf"/>
</dbReference>
<keyword evidence="8" id="KW-0408">Iron</keyword>
<dbReference type="InterPro" id="IPR006058">
    <property type="entry name" value="2Fe2S_fd_BS"/>
</dbReference>
<protein>
    <submittedName>
        <fullName evidence="13">NADH oxidoreductase hcr</fullName>
        <ecNumber evidence="13">1.-.-.-</ecNumber>
    </submittedName>
</protein>
<dbReference type="GO" id="GO:0051537">
    <property type="term" value="F:2 iron, 2 sulfur cluster binding"/>
    <property type="evidence" value="ECO:0007669"/>
    <property type="project" value="UniProtKB-KW"/>
</dbReference>
<dbReference type="Pfam" id="PF00175">
    <property type="entry name" value="NAD_binding_1"/>
    <property type="match status" value="1"/>
</dbReference>
<dbReference type="CDD" id="cd00207">
    <property type="entry name" value="fer2"/>
    <property type="match status" value="1"/>
</dbReference>
<keyword evidence="3" id="KW-0812">Transmembrane</keyword>
<evidence type="ECO:0000313" key="13">
    <source>
        <dbReference type="EMBL" id="SJL82629.1"/>
    </source>
</evidence>
<dbReference type="InterPro" id="IPR001433">
    <property type="entry name" value="OxRdtase_FAD/NAD-bd"/>
</dbReference>
<evidence type="ECO:0000256" key="2">
    <source>
        <dbReference type="ARBA" id="ARBA00022630"/>
    </source>
</evidence>
<proteinExistence type="inferred from homology"/>
<evidence type="ECO:0000256" key="4">
    <source>
        <dbReference type="ARBA" id="ARBA00022714"/>
    </source>
</evidence>
<accession>A0A1R4B144</accession>
<evidence type="ECO:0000256" key="9">
    <source>
        <dbReference type="ARBA" id="ARBA00023014"/>
    </source>
</evidence>
<dbReference type="Gene3D" id="3.10.20.30">
    <property type="match status" value="1"/>
</dbReference>
<dbReference type="OrthoDB" id="9796486at2"/>
<dbReference type="PROSITE" id="PS51085">
    <property type="entry name" value="2FE2S_FER_2"/>
    <property type="match status" value="1"/>
</dbReference>
<dbReference type="CDD" id="cd06215">
    <property type="entry name" value="FNR_iron_sulfur_binding_1"/>
    <property type="match status" value="1"/>
</dbReference>
<keyword evidence="7 13" id="KW-0560">Oxidoreductase</keyword>
<dbReference type="InterPro" id="IPR050415">
    <property type="entry name" value="MRET"/>
</dbReference>
<sequence length="353" mass="39205">MFFEWHGQQPVMLRCIDKYYETYDTVSIKLADCTEPRQFQYKPGQFVTLGISIDGHMEHRAYSISSPSHEPYLQLTIKRVSGGKVSNYIIDTLQVDDKVQVLPPTGRFNCIDCPPTYHKGQAQVLLISAGCGITPVFAMTQHWLNQATPAERPADIVFLHSARSPEATIYYDQLETLDAVYDNFHLQLLLKNRDGTQHTQGRLRESLLQALVPDLRQRSVYLCGPSQFMQDVATYLQALGCDMANVYQESFTPTSHSHANAEHASQTVQVTVPDYAQTINAQPGQLLADVLEEAGLPIVTACRSGICGSCKCRVQHGEVSSLSQETLSEEEIAQGYVLACSATINTDVEVELG</sequence>
<feature type="domain" description="2Fe-2S ferredoxin-type" evidence="11">
    <location>
        <begin position="266"/>
        <end position="353"/>
    </location>
</feature>
<keyword evidence="9" id="KW-0411">Iron-sulfur</keyword>
<dbReference type="InterPro" id="IPR039261">
    <property type="entry name" value="FNR_nucleotide-bd"/>
</dbReference>
<evidence type="ECO:0000259" key="12">
    <source>
        <dbReference type="PROSITE" id="PS51384"/>
    </source>
</evidence>
<dbReference type="GO" id="GO:0046872">
    <property type="term" value="F:metal ion binding"/>
    <property type="evidence" value="ECO:0007669"/>
    <property type="project" value="UniProtKB-KW"/>
</dbReference>
<keyword evidence="14" id="KW-1185">Reference proteome</keyword>
<keyword evidence="4" id="KW-0001">2Fe-2S</keyword>
<dbReference type="EMBL" id="FUFT01000002">
    <property type="protein sequence ID" value="SJL82629.1"/>
    <property type="molecule type" value="Genomic_DNA"/>
</dbReference>
<evidence type="ECO:0000256" key="3">
    <source>
        <dbReference type="ARBA" id="ARBA00022692"/>
    </source>
</evidence>
<dbReference type="InterPro" id="IPR012675">
    <property type="entry name" value="Beta-grasp_dom_sf"/>
</dbReference>
<dbReference type="SUPFAM" id="SSF54292">
    <property type="entry name" value="2Fe-2S ferredoxin-like"/>
    <property type="match status" value="1"/>
</dbReference>
<reference evidence="13 14" key="1">
    <citation type="submission" date="2017-02" db="EMBL/GenBank/DDBJ databases">
        <authorList>
            <person name="Peterson S.W."/>
        </authorList>
    </citation>
    <scope>NUCLEOTIDE SEQUENCE [LARGE SCALE GENOMIC DNA]</scope>
    <source>
        <strain evidence="13 14">CECT 9027</strain>
    </source>
</reference>
<comment type="similarity">
    <text evidence="10">In the N-terminal section; belongs to the FAD-binding oxidoreductase type 6 family.</text>
</comment>
<dbReference type="InterPro" id="IPR001041">
    <property type="entry name" value="2Fe-2S_ferredoxin-type"/>
</dbReference>
<dbReference type="Proteomes" id="UP000189475">
    <property type="component" value="Unassembled WGS sequence"/>
</dbReference>
<evidence type="ECO:0000256" key="10">
    <source>
        <dbReference type="ARBA" id="ARBA00061434"/>
    </source>
</evidence>
<dbReference type="PROSITE" id="PS00197">
    <property type="entry name" value="2FE2S_FER_1"/>
    <property type="match status" value="1"/>
</dbReference>
<keyword evidence="2" id="KW-0285">Flavoprotein</keyword>
<dbReference type="InterPro" id="IPR017938">
    <property type="entry name" value="Riboflavin_synthase-like_b-brl"/>
</dbReference>
<dbReference type="InterPro" id="IPR017927">
    <property type="entry name" value="FAD-bd_FR_type"/>
</dbReference>
<dbReference type="EC" id="1.-.-.-" evidence="13"/>
<dbReference type="SUPFAM" id="SSF52343">
    <property type="entry name" value="Ferredoxin reductase-like, C-terminal NADP-linked domain"/>
    <property type="match status" value="1"/>
</dbReference>
<dbReference type="Pfam" id="PF00111">
    <property type="entry name" value="Fer2"/>
    <property type="match status" value="1"/>
</dbReference>
<comment type="cofactor">
    <cofactor evidence="1">
        <name>FAD</name>
        <dbReference type="ChEBI" id="CHEBI:57692"/>
    </cofactor>
</comment>
<feature type="domain" description="FAD-binding FR-type" evidence="12">
    <location>
        <begin position="8"/>
        <end position="111"/>
    </location>
</feature>
<keyword evidence="3" id="KW-0472">Membrane</keyword>
<evidence type="ECO:0000256" key="5">
    <source>
        <dbReference type="ARBA" id="ARBA00022723"/>
    </source>
</evidence>
<dbReference type="PROSITE" id="PS51384">
    <property type="entry name" value="FAD_FR"/>
    <property type="match status" value="1"/>
</dbReference>
<dbReference type="STRING" id="1918946.VPAL9027_00559"/>
<evidence type="ECO:0000259" key="11">
    <source>
        <dbReference type="PROSITE" id="PS51085"/>
    </source>
</evidence>
<dbReference type="Gene3D" id="2.40.30.10">
    <property type="entry name" value="Translation factors"/>
    <property type="match status" value="1"/>
</dbReference>
<evidence type="ECO:0000256" key="8">
    <source>
        <dbReference type="ARBA" id="ARBA00023004"/>
    </source>
</evidence>
<name>A0A1R4B144_9VIBR</name>
<dbReference type="Gene3D" id="3.40.50.80">
    <property type="entry name" value="Nucleotide-binding domain of ferredoxin-NADP reductase (FNR) module"/>
    <property type="match status" value="1"/>
</dbReference>
<dbReference type="SUPFAM" id="SSF63380">
    <property type="entry name" value="Riboflavin synthase domain-like"/>
    <property type="match status" value="1"/>
</dbReference>
<keyword evidence="6" id="KW-0274">FAD</keyword>
<dbReference type="InterPro" id="IPR008333">
    <property type="entry name" value="Cbr1-like_FAD-bd_dom"/>
</dbReference>
<organism evidence="13 14">
    <name type="scientific">Vibrio palustris</name>
    <dbReference type="NCBI Taxonomy" id="1918946"/>
    <lineage>
        <taxon>Bacteria</taxon>
        <taxon>Pseudomonadati</taxon>
        <taxon>Pseudomonadota</taxon>
        <taxon>Gammaproteobacteria</taxon>
        <taxon>Vibrionales</taxon>
        <taxon>Vibrionaceae</taxon>
        <taxon>Vibrio</taxon>
    </lineage>
</organism>
<dbReference type="GO" id="GO:0016491">
    <property type="term" value="F:oxidoreductase activity"/>
    <property type="evidence" value="ECO:0007669"/>
    <property type="project" value="UniProtKB-KW"/>
</dbReference>
<evidence type="ECO:0000313" key="14">
    <source>
        <dbReference type="Proteomes" id="UP000189475"/>
    </source>
</evidence>